<evidence type="ECO:0000259" key="7">
    <source>
        <dbReference type="PROSITE" id="PS50109"/>
    </source>
</evidence>
<dbReference type="PRINTS" id="PR00344">
    <property type="entry name" value="BCTRLSENSOR"/>
</dbReference>
<dbReference type="InterPro" id="IPR000700">
    <property type="entry name" value="PAS-assoc_C"/>
</dbReference>
<dbReference type="Gene3D" id="1.10.287.130">
    <property type="match status" value="1"/>
</dbReference>
<organism evidence="9 10">
    <name type="scientific">Flavobacterium agri</name>
    <dbReference type="NCBI Taxonomy" id="2743471"/>
    <lineage>
        <taxon>Bacteria</taxon>
        <taxon>Pseudomonadati</taxon>
        <taxon>Bacteroidota</taxon>
        <taxon>Flavobacteriia</taxon>
        <taxon>Flavobacteriales</taxon>
        <taxon>Flavobacteriaceae</taxon>
        <taxon>Flavobacterium</taxon>
    </lineage>
</organism>
<evidence type="ECO:0000256" key="4">
    <source>
        <dbReference type="ARBA" id="ARBA00022679"/>
    </source>
</evidence>
<dbReference type="Gene3D" id="3.30.565.10">
    <property type="entry name" value="Histidine kinase-like ATPase, C-terminal domain"/>
    <property type="match status" value="1"/>
</dbReference>
<sequence>MKLRKYFSPSLLLTVAFVLSVFLLFFIASISFKQIKTMSETQQSITHSLDVRVDLERLFSELKDAESANRAYLLTGDERYLQPYDYSHVSINKSLIAISRKIGLDKKRKDEFEELYRMINERFKAFRDSRIQGKKYKPHDPEFLAEMWRGKLIMDKIRMQINRIVEKEGVILSAQQAEHEDEITFTPFTSSFLVIFSIAIFVITFFTLKSNLKHLSSLNQKLKLTNRTFENAERIGQTAHWQYDTKKRELVLSDNRYRLLAADIGGFPSDVETFLKFVHPSDRKKVEECFDKSRNLSAMTVNYRVIRADKKTRYFSTTSQLMQTRNGSEIIIGIDRDVTSQHRSTIKLEQKNDELRSTNSELSSFNHIVSHDLQEPMRKIQMFISRIDEKDLENVSETSRSYLFRIQSSANRAQKLIDDLLVYTRLNRNDKRPELTDLNELLNNAKVDMAQAIEEKQALIVSDKLPTIKVTPYQIEQLFVNLISNSIKYARENVRPEIGIIYSLVDASEIPDSKKPAGKKFHKIAFSDNGIGFEPEYKNRIFVLFNRLHDKEQYSGTGIGLAICKKMAESHGGYIFADGRPGQGATFTLYLPATP</sequence>
<protein>
    <recommendedName>
        <fullName evidence="2">histidine kinase</fullName>
        <ecNumber evidence="2">2.7.13.3</ecNumber>
    </recommendedName>
</protein>
<dbReference type="InterPro" id="IPR005467">
    <property type="entry name" value="His_kinase_dom"/>
</dbReference>
<dbReference type="SMART" id="SM00387">
    <property type="entry name" value="HATPase_c"/>
    <property type="match status" value="1"/>
</dbReference>
<evidence type="ECO:0000313" key="10">
    <source>
        <dbReference type="Proteomes" id="UP000535020"/>
    </source>
</evidence>
<dbReference type="EC" id="2.7.13.3" evidence="2"/>
<dbReference type="PROSITE" id="PS50109">
    <property type="entry name" value="HIS_KIN"/>
    <property type="match status" value="1"/>
</dbReference>
<dbReference type="Pfam" id="PF02518">
    <property type="entry name" value="HATPase_c"/>
    <property type="match status" value="1"/>
</dbReference>
<keyword evidence="6" id="KW-0472">Membrane</keyword>
<feature type="domain" description="Histidine kinase" evidence="7">
    <location>
        <begin position="368"/>
        <end position="595"/>
    </location>
</feature>
<feature type="transmembrane region" description="Helical" evidence="6">
    <location>
        <begin position="188"/>
        <end position="208"/>
    </location>
</feature>
<dbReference type="PANTHER" id="PTHR43304">
    <property type="entry name" value="PHYTOCHROME-LIKE PROTEIN CPH1"/>
    <property type="match status" value="1"/>
</dbReference>
<proteinExistence type="predicted"/>
<dbReference type="GO" id="GO:0000155">
    <property type="term" value="F:phosphorelay sensor kinase activity"/>
    <property type="evidence" value="ECO:0007669"/>
    <property type="project" value="InterPro"/>
</dbReference>
<dbReference type="InterPro" id="IPR052162">
    <property type="entry name" value="Sensor_kinase/Photoreceptor"/>
</dbReference>
<dbReference type="CDD" id="cd00082">
    <property type="entry name" value="HisKA"/>
    <property type="match status" value="1"/>
</dbReference>
<dbReference type="InterPro" id="IPR007891">
    <property type="entry name" value="CHASE3"/>
</dbReference>
<evidence type="ECO:0000256" key="3">
    <source>
        <dbReference type="ARBA" id="ARBA00022553"/>
    </source>
</evidence>
<dbReference type="CDD" id="cd19410">
    <property type="entry name" value="HK9-like_sensor"/>
    <property type="match status" value="1"/>
</dbReference>
<accession>A0A7Y8XYV4</accession>
<dbReference type="Gene3D" id="3.30.450.20">
    <property type="entry name" value="PAS domain"/>
    <property type="match status" value="1"/>
</dbReference>
<dbReference type="InterPro" id="IPR013655">
    <property type="entry name" value="PAS_fold_3"/>
</dbReference>
<feature type="domain" description="PAC" evidence="8">
    <location>
        <begin position="299"/>
        <end position="350"/>
    </location>
</feature>
<keyword evidence="4" id="KW-0808">Transferase</keyword>
<dbReference type="Pfam" id="PF08447">
    <property type="entry name" value="PAS_3"/>
    <property type="match status" value="1"/>
</dbReference>
<evidence type="ECO:0000259" key="8">
    <source>
        <dbReference type="PROSITE" id="PS50113"/>
    </source>
</evidence>
<dbReference type="InterPro" id="IPR003594">
    <property type="entry name" value="HATPase_dom"/>
</dbReference>
<dbReference type="Pfam" id="PF00512">
    <property type="entry name" value="HisKA"/>
    <property type="match status" value="1"/>
</dbReference>
<dbReference type="Proteomes" id="UP000535020">
    <property type="component" value="Unassembled WGS sequence"/>
</dbReference>
<dbReference type="InterPro" id="IPR036890">
    <property type="entry name" value="HATPase_C_sf"/>
</dbReference>
<evidence type="ECO:0000256" key="1">
    <source>
        <dbReference type="ARBA" id="ARBA00000085"/>
    </source>
</evidence>
<dbReference type="InterPro" id="IPR035965">
    <property type="entry name" value="PAS-like_dom_sf"/>
</dbReference>
<dbReference type="InterPro" id="IPR036097">
    <property type="entry name" value="HisK_dim/P_sf"/>
</dbReference>
<keyword evidence="10" id="KW-1185">Reference proteome</keyword>
<gene>
    <name evidence="9" type="ORF">HZF10_00905</name>
</gene>
<evidence type="ECO:0000256" key="6">
    <source>
        <dbReference type="SAM" id="Phobius"/>
    </source>
</evidence>
<dbReference type="SUPFAM" id="SSF55785">
    <property type="entry name" value="PYP-like sensor domain (PAS domain)"/>
    <property type="match status" value="1"/>
</dbReference>
<dbReference type="PROSITE" id="PS50113">
    <property type="entry name" value="PAC"/>
    <property type="match status" value="1"/>
</dbReference>
<comment type="catalytic activity">
    <reaction evidence="1">
        <text>ATP + protein L-histidine = ADP + protein N-phospho-L-histidine.</text>
        <dbReference type="EC" id="2.7.13.3"/>
    </reaction>
</comment>
<dbReference type="Pfam" id="PF05227">
    <property type="entry name" value="CHASE3"/>
    <property type="match status" value="1"/>
</dbReference>
<dbReference type="InterPro" id="IPR004358">
    <property type="entry name" value="Sig_transdc_His_kin-like_C"/>
</dbReference>
<evidence type="ECO:0000256" key="5">
    <source>
        <dbReference type="ARBA" id="ARBA00022777"/>
    </source>
</evidence>
<dbReference type="RefSeq" id="WP_176004277.1">
    <property type="nucleotide sequence ID" value="NZ_JABWMI010000001.1"/>
</dbReference>
<dbReference type="AlphaFoldDB" id="A0A7Y8XYV4"/>
<reference evidence="9 10" key="1">
    <citation type="submission" date="2020-07" db="EMBL/GenBank/DDBJ databases">
        <authorList>
            <person name="Sun Q."/>
        </authorList>
    </citation>
    <scope>NUCLEOTIDE SEQUENCE [LARGE SCALE GENOMIC DNA]</scope>
    <source>
        <strain evidence="9 10">MAH-1</strain>
    </source>
</reference>
<evidence type="ECO:0000313" key="9">
    <source>
        <dbReference type="EMBL" id="NYA69462.1"/>
    </source>
</evidence>
<keyword evidence="3" id="KW-0597">Phosphoprotein</keyword>
<name>A0A7Y8XYV4_9FLAO</name>
<dbReference type="InterPro" id="IPR003661">
    <property type="entry name" value="HisK_dim/P_dom"/>
</dbReference>
<dbReference type="SUPFAM" id="SSF55874">
    <property type="entry name" value="ATPase domain of HSP90 chaperone/DNA topoisomerase II/histidine kinase"/>
    <property type="match status" value="1"/>
</dbReference>
<dbReference type="SUPFAM" id="SSF47384">
    <property type="entry name" value="Homodimeric domain of signal transducing histidine kinase"/>
    <property type="match status" value="1"/>
</dbReference>
<keyword evidence="6" id="KW-1133">Transmembrane helix</keyword>
<comment type="caution">
    <text evidence="9">The sequence shown here is derived from an EMBL/GenBank/DDBJ whole genome shotgun (WGS) entry which is preliminary data.</text>
</comment>
<dbReference type="PANTHER" id="PTHR43304:SF1">
    <property type="entry name" value="PAC DOMAIN-CONTAINING PROTEIN"/>
    <property type="match status" value="1"/>
</dbReference>
<dbReference type="EMBL" id="JACBJI010000001">
    <property type="protein sequence ID" value="NYA69462.1"/>
    <property type="molecule type" value="Genomic_DNA"/>
</dbReference>
<dbReference type="SMART" id="SM00388">
    <property type="entry name" value="HisKA"/>
    <property type="match status" value="1"/>
</dbReference>
<keyword evidence="5" id="KW-0418">Kinase</keyword>
<evidence type="ECO:0000256" key="2">
    <source>
        <dbReference type="ARBA" id="ARBA00012438"/>
    </source>
</evidence>
<keyword evidence="6" id="KW-0812">Transmembrane</keyword>